<dbReference type="Pfam" id="PF00825">
    <property type="entry name" value="Ribonuclease_P"/>
    <property type="match status" value="1"/>
</dbReference>
<dbReference type="Gene3D" id="3.30.230.10">
    <property type="match status" value="1"/>
</dbReference>
<dbReference type="NCBIfam" id="TIGR00188">
    <property type="entry name" value="rnpA"/>
    <property type="match status" value="1"/>
</dbReference>
<dbReference type="GO" id="GO:0030677">
    <property type="term" value="C:ribonuclease P complex"/>
    <property type="evidence" value="ECO:0007669"/>
    <property type="project" value="TreeGrafter"/>
</dbReference>
<dbReference type="HAMAP" id="MF_00227">
    <property type="entry name" value="RNase_P"/>
    <property type="match status" value="1"/>
</dbReference>
<accession>A0A4U1JE02</accession>
<dbReference type="PANTHER" id="PTHR33992">
    <property type="entry name" value="RIBONUCLEASE P PROTEIN COMPONENT"/>
    <property type="match status" value="1"/>
</dbReference>
<dbReference type="GO" id="GO:0004526">
    <property type="term" value="F:ribonuclease P activity"/>
    <property type="evidence" value="ECO:0007669"/>
    <property type="project" value="UniProtKB-UniRule"/>
</dbReference>
<dbReference type="GO" id="GO:0042781">
    <property type="term" value="F:3'-tRNA processing endoribonuclease activity"/>
    <property type="evidence" value="ECO:0007669"/>
    <property type="project" value="TreeGrafter"/>
</dbReference>
<sequence length="181" mass="19879">MASGRAWPRAVAARSSTTAGVRAARASPRRSTRSEVVGDPRPRQTFTRAQRLRRRPDFLRVQEGGARVTTRHLLILIAPRPDDSTTRLGVVASRKVGCAVQRNRAKRLLRDVFRRNVASFPRGVDVVVIVRPGVDELACRELEAEIQAVLPLVRKRASGKPNPGAQVDPRNRSGDGRKGGP</sequence>
<evidence type="ECO:0000256" key="5">
    <source>
        <dbReference type="ARBA" id="ARBA00022801"/>
    </source>
</evidence>
<feature type="compositionally biased region" description="Basic and acidic residues" evidence="9">
    <location>
        <begin position="169"/>
        <end position="181"/>
    </location>
</feature>
<evidence type="ECO:0000256" key="6">
    <source>
        <dbReference type="ARBA" id="ARBA00022884"/>
    </source>
</evidence>
<organism evidence="10 11">
    <name type="scientific">Polyangium fumosum</name>
    <dbReference type="NCBI Taxonomy" id="889272"/>
    <lineage>
        <taxon>Bacteria</taxon>
        <taxon>Pseudomonadati</taxon>
        <taxon>Myxococcota</taxon>
        <taxon>Polyangia</taxon>
        <taxon>Polyangiales</taxon>
        <taxon>Polyangiaceae</taxon>
        <taxon>Polyangium</taxon>
    </lineage>
</organism>
<dbReference type="InterPro" id="IPR020539">
    <property type="entry name" value="RNase_P_CS"/>
</dbReference>
<dbReference type="EMBL" id="SSMQ01000016">
    <property type="protein sequence ID" value="TKD07510.1"/>
    <property type="molecule type" value="Genomic_DNA"/>
</dbReference>
<dbReference type="InterPro" id="IPR014721">
    <property type="entry name" value="Ribsml_uS5_D2-typ_fold_subgr"/>
</dbReference>
<keyword evidence="6 7" id="KW-0694">RNA-binding</keyword>
<reference evidence="10 11" key="1">
    <citation type="submission" date="2019-04" db="EMBL/GenBank/DDBJ databases">
        <authorList>
            <person name="Li Y."/>
            <person name="Wang J."/>
        </authorList>
    </citation>
    <scope>NUCLEOTIDE SEQUENCE [LARGE SCALE GENOMIC DNA]</scope>
    <source>
        <strain evidence="10 11">DSM 14668</strain>
    </source>
</reference>
<keyword evidence="11" id="KW-1185">Reference proteome</keyword>
<comment type="similarity">
    <text evidence="7">Belongs to the RnpA family.</text>
</comment>
<comment type="subunit">
    <text evidence="7">Consists of a catalytic RNA component (M1 or rnpB) and a protein subunit.</text>
</comment>
<evidence type="ECO:0000256" key="8">
    <source>
        <dbReference type="NCBIfam" id="TIGR00188"/>
    </source>
</evidence>
<dbReference type="GO" id="GO:0000049">
    <property type="term" value="F:tRNA binding"/>
    <property type="evidence" value="ECO:0007669"/>
    <property type="project" value="UniProtKB-UniRule"/>
</dbReference>
<feature type="compositionally biased region" description="Basic and acidic residues" evidence="9">
    <location>
        <begin position="32"/>
        <end position="41"/>
    </location>
</feature>
<dbReference type="GO" id="GO:0001682">
    <property type="term" value="P:tRNA 5'-leader removal"/>
    <property type="evidence" value="ECO:0007669"/>
    <property type="project" value="UniProtKB-UniRule"/>
</dbReference>
<dbReference type="PANTHER" id="PTHR33992:SF1">
    <property type="entry name" value="RIBONUCLEASE P PROTEIN COMPONENT"/>
    <property type="match status" value="1"/>
</dbReference>
<evidence type="ECO:0000313" key="10">
    <source>
        <dbReference type="EMBL" id="TKD07510.1"/>
    </source>
</evidence>
<feature type="region of interest" description="Disordered" evidence="9">
    <location>
        <begin position="1"/>
        <end position="41"/>
    </location>
</feature>
<evidence type="ECO:0000256" key="9">
    <source>
        <dbReference type="SAM" id="MobiDB-lite"/>
    </source>
</evidence>
<evidence type="ECO:0000256" key="1">
    <source>
        <dbReference type="ARBA" id="ARBA00002663"/>
    </source>
</evidence>
<dbReference type="Proteomes" id="UP000309215">
    <property type="component" value="Unassembled WGS sequence"/>
</dbReference>
<dbReference type="SUPFAM" id="SSF54211">
    <property type="entry name" value="Ribosomal protein S5 domain 2-like"/>
    <property type="match status" value="1"/>
</dbReference>
<keyword evidence="3 7" id="KW-0540">Nuclease</keyword>
<evidence type="ECO:0000256" key="3">
    <source>
        <dbReference type="ARBA" id="ARBA00022722"/>
    </source>
</evidence>
<dbReference type="PROSITE" id="PS00648">
    <property type="entry name" value="RIBONUCLEASE_P"/>
    <property type="match status" value="1"/>
</dbReference>
<dbReference type="EC" id="3.1.26.5" evidence="7 8"/>
<feature type="region of interest" description="Disordered" evidence="9">
    <location>
        <begin position="155"/>
        <end position="181"/>
    </location>
</feature>
<evidence type="ECO:0000313" key="11">
    <source>
        <dbReference type="Proteomes" id="UP000309215"/>
    </source>
</evidence>
<evidence type="ECO:0000256" key="2">
    <source>
        <dbReference type="ARBA" id="ARBA00022694"/>
    </source>
</evidence>
<dbReference type="AlphaFoldDB" id="A0A4U1JE02"/>
<evidence type="ECO:0000256" key="4">
    <source>
        <dbReference type="ARBA" id="ARBA00022759"/>
    </source>
</evidence>
<comment type="caution">
    <text evidence="10">The sequence shown here is derived from an EMBL/GenBank/DDBJ whole genome shotgun (WGS) entry which is preliminary data.</text>
</comment>
<keyword evidence="2 7" id="KW-0819">tRNA processing</keyword>
<gene>
    <name evidence="7 10" type="primary">rnpA</name>
    <name evidence="10" type="ORF">E8A74_17185</name>
</gene>
<dbReference type="OrthoDB" id="9810867at2"/>
<dbReference type="InterPro" id="IPR020568">
    <property type="entry name" value="Ribosomal_Su5_D2-typ_SF"/>
</dbReference>
<dbReference type="InterPro" id="IPR000100">
    <property type="entry name" value="RNase_P"/>
</dbReference>
<keyword evidence="5 7" id="KW-0378">Hydrolase</keyword>
<comment type="function">
    <text evidence="1 7">RNaseP catalyzes the removal of the 5'-leader sequence from pre-tRNA to produce the mature 5'-terminus. It can also cleave other RNA substrates such as 4.5S RNA. The protein component plays an auxiliary but essential role in vivo by binding to the 5'-leader sequence and broadening the substrate specificity of the ribozyme.</text>
</comment>
<comment type="catalytic activity">
    <reaction evidence="7">
        <text>Endonucleolytic cleavage of RNA, removing 5'-extranucleotides from tRNA precursor.</text>
        <dbReference type="EC" id="3.1.26.5"/>
    </reaction>
</comment>
<protein>
    <recommendedName>
        <fullName evidence="7 8">Ribonuclease P protein component</fullName>
        <shortName evidence="7">RNase P protein</shortName>
        <shortName evidence="7">RNaseP protein</shortName>
        <ecNumber evidence="7 8">3.1.26.5</ecNumber>
    </recommendedName>
    <alternativeName>
        <fullName evidence="7">Protein C5</fullName>
    </alternativeName>
</protein>
<keyword evidence="4 7" id="KW-0255">Endonuclease</keyword>
<evidence type="ECO:0000256" key="7">
    <source>
        <dbReference type="HAMAP-Rule" id="MF_00227"/>
    </source>
</evidence>
<name>A0A4U1JE02_9BACT</name>
<proteinExistence type="inferred from homology"/>